<dbReference type="EC" id="2.3.-.-" evidence="2"/>
<evidence type="ECO:0000313" key="2">
    <source>
        <dbReference type="EMBL" id="MFC3325129.1"/>
    </source>
</evidence>
<comment type="caution">
    <text evidence="2">The sequence shown here is derived from an EMBL/GenBank/DDBJ whole genome shotgun (WGS) entry which is preliminary data.</text>
</comment>
<keyword evidence="3" id="KW-1185">Reference proteome</keyword>
<dbReference type="CDD" id="cd04301">
    <property type="entry name" value="NAT_SF"/>
    <property type="match status" value="1"/>
</dbReference>
<dbReference type="EMBL" id="JBHRVD010000001">
    <property type="protein sequence ID" value="MFC3325129.1"/>
    <property type="molecule type" value="Genomic_DNA"/>
</dbReference>
<dbReference type="Pfam" id="PF00583">
    <property type="entry name" value="Acetyltransf_1"/>
    <property type="match status" value="1"/>
</dbReference>
<dbReference type="SUPFAM" id="SSF55729">
    <property type="entry name" value="Acyl-CoA N-acyltransferases (Nat)"/>
    <property type="match status" value="1"/>
</dbReference>
<protein>
    <submittedName>
        <fullName evidence="2">GNAT family N-acetyltransferase</fullName>
        <ecNumber evidence="2">2.3.-.-</ecNumber>
    </submittedName>
</protein>
<evidence type="ECO:0000313" key="3">
    <source>
        <dbReference type="Proteomes" id="UP001595648"/>
    </source>
</evidence>
<reference evidence="3" key="1">
    <citation type="journal article" date="2019" name="Int. J. Syst. Evol. Microbiol.">
        <title>The Global Catalogue of Microorganisms (GCM) 10K type strain sequencing project: providing services to taxonomists for standard genome sequencing and annotation.</title>
        <authorList>
            <consortium name="The Broad Institute Genomics Platform"/>
            <consortium name="The Broad Institute Genome Sequencing Center for Infectious Disease"/>
            <person name="Wu L."/>
            <person name="Ma J."/>
        </authorList>
    </citation>
    <scope>NUCLEOTIDE SEQUENCE [LARGE SCALE GENOMIC DNA]</scope>
    <source>
        <strain evidence="3">ICMP 19515</strain>
    </source>
</reference>
<organism evidence="2 3">
    <name type="scientific">Mesorhizobium cantuariense</name>
    <dbReference type="NCBI Taxonomy" id="1300275"/>
    <lineage>
        <taxon>Bacteria</taxon>
        <taxon>Pseudomonadati</taxon>
        <taxon>Pseudomonadota</taxon>
        <taxon>Alphaproteobacteria</taxon>
        <taxon>Hyphomicrobiales</taxon>
        <taxon>Phyllobacteriaceae</taxon>
        <taxon>Mesorhizobium</taxon>
    </lineage>
</organism>
<name>A0ABV7MV82_9HYPH</name>
<dbReference type="RefSeq" id="WP_378982516.1">
    <property type="nucleotide sequence ID" value="NZ_JBHRVD010000001.1"/>
</dbReference>
<sequence>MVEMTESPSAGIAAPNDEHHGCYLIRSLQGVEGGLCDTFFSRLRRSDLRWRFGGPRTSGACLLPCRNATLRGMAFAACSVSGDVLGILNLEYVDPSTAEIALIVRWDAKRRGIGRALISHVMRWSKAVGLKRLVGHAMPDNKAMLRLAIAVGFRRAGGDQALIELSWLTGAEA</sequence>
<dbReference type="Proteomes" id="UP001595648">
    <property type="component" value="Unassembled WGS sequence"/>
</dbReference>
<keyword evidence="2" id="KW-0012">Acyltransferase</keyword>
<dbReference type="GO" id="GO:0016746">
    <property type="term" value="F:acyltransferase activity"/>
    <property type="evidence" value="ECO:0007669"/>
    <property type="project" value="UniProtKB-KW"/>
</dbReference>
<evidence type="ECO:0000259" key="1">
    <source>
        <dbReference type="PROSITE" id="PS51186"/>
    </source>
</evidence>
<dbReference type="Gene3D" id="3.40.630.30">
    <property type="match status" value="1"/>
</dbReference>
<dbReference type="InterPro" id="IPR000182">
    <property type="entry name" value="GNAT_dom"/>
</dbReference>
<keyword evidence="2" id="KW-0808">Transferase</keyword>
<proteinExistence type="predicted"/>
<accession>A0ABV7MV82</accession>
<dbReference type="PROSITE" id="PS51186">
    <property type="entry name" value="GNAT"/>
    <property type="match status" value="1"/>
</dbReference>
<dbReference type="InterPro" id="IPR016181">
    <property type="entry name" value="Acyl_CoA_acyltransferase"/>
</dbReference>
<gene>
    <name evidence="2" type="ORF">ACFOJ9_25680</name>
</gene>
<feature type="domain" description="N-acetyltransferase" evidence="1">
    <location>
        <begin position="23"/>
        <end position="172"/>
    </location>
</feature>